<dbReference type="PANTHER" id="PTHR46268">
    <property type="entry name" value="STRESS RESPONSE PROTEIN NHAX"/>
    <property type="match status" value="1"/>
</dbReference>
<dbReference type="RefSeq" id="WP_094034272.1">
    <property type="nucleotide sequence ID" value="NZ_CP022540.1"/>
</dbReference>
<dbReference type="InterPro" id="IPR014729">
    <property type="entry name" value="Rossmann-like_a/b/a_fold"/>
</dbReference>
<feature type="domain" description="UspA" evidence="2">
    <location>
        <begin position="1"/>
        <end position="144"/>
    </location>
</feature>
<dbReference type="InterPro" id="IPR006015">
    <property type="entry name" value="Universal_stress_UspA"/>
</dbReference>
<organism evidence="3 4">
    <name type="scientific">Antarctobacter heliothermus</name>
    <dbReference type="NCBI Taxonomy" id="74033"/>
    <lineage>
        <taxon>Bacteria</taxon>
        <taxon>Pseudomonadati</taxon>
        <taxon>Pseudomonadota</taxon>
        <taxon>Alphaproteobacteria</taxon>
        <taxon>Rhodobacterales</taxon>
        <taxon>Roseobacteraceae</taxon>
        <taxon>Antarctobacter</taxon>
    </lineage>
</organism>
<dbReference type="PRINTS" id="PR01438">
    <property type="entry name" value="UNVRSLSTRESS"/>
</dbReference>
<dbReference type="OrthoDB" id="5186731at2"/>
<sequence>MTDKFVVGFDGSEAAQRALDFALERASAQGATVIIAHVLEWSPYSFLTPTEIEERHKRRTEELDRAEKSLIAPAKAAVEGRGVPVETVLRYGHIADTLCDVAKKQNAAQLFIGRNGHSPFGSRVFGSVAGSLVQTAPVPCTIVP</sequence>
<dbReference type="Proteomes" id="UP000203589">
    <property type="component" value="Chromosome"/>
</dbReference>
<gene>
    <name evidence="3" type="ORF">ANTHELSMS3_01447</name>
</gene>
<dbReference type="PANTHER" id="PTHR46268:SF6">
    <property type="entry name" value="UNIVERSAL STRESS PROTEIN UP12"/>
    <property type="match status" value="1"/>
</dbReference>
<name>A0A222E1Q5_9RHOB</name>
<evidence type="ECO:0000313" key="4">
    <source>
        <dbReference type="Proteomes" id="UP000203589"/>
    </source>
</evidence>
<dbReference type="KEGG" id="aht:ANTHELSMS3_01447"/>
<accession>A0A222E1Q5</accession>
<dbReference type="AlphaFoldDB" id="A0A222E1Q5"/>
<dbReference type="Gene3D" id="3.40.50.620">
    <property type="entry name" value="HUPs"/>
    <property type="match status" value="1"/>
</dbReference>
<protein>
    <submittedName>
        <fullName evidence="3">Universal stress protein</fullName>
    </submittedName>
</protein>
<proteinExistence type="inferred from homology"/>
<dbReference type="Pfam" id="PF00582">
    <property type="entry name" value="Usp"/>
    <property type="match status" value="1"/>
</dbReference>
<reference evidence="3 4" key="1">
    <citation type="submission" date="2017-07" db="EMBL/GenBank/DDBJ databases">
        <title>Genome Sequence of Antarctobacter heliothermus Strain SMS3 Isolated from a culture of the Diatom Skeletonema marinoi.</title>
        <authorList>
            <person name="Topel M."/>
            <person name="Pinder M.I.M."/>
            <person name="Johansson O.N."/>
            <person name="Kourtchenko O."/>
            <person name="Godhe A."/>
            <person name="Clarke A.K."/>
        </authorList>
    </citation>
    <scope>NUCLEOTIDE SEQUENCE [LARGE SCALE GENOMIC DNA]</scope>
    <source>
        <strain evidence="3 4">SMS3</strain>
    </source>
</reference>
<dbReference type="SUPFAM" id="SSF52402">
    <property type="entry name" value="Adenine nucleotide alpha hydrolases-like"/>
    <property type="match status" value="1"/>
</dbReference>
<dbReference type="CDD" id="cd00293">
    <property type="entry name" value="USP-like"/>
    <property type="match status" value="1"/>
</dbReference>
<evidence type="ECO:0000259" key="2">
    <source>
        <dbReference type="Pfam" id="PF00582"/>
    </source>
</evidence>
<evidence type="ECO:0000313" key="3">
    <source>
        <dbReference type="EMBL" id="ASP20145.1"/>
    </source>
</evidence>
<dbReference type="EMBL" id="CP022540">
    <property type="protein sequence ID" value="ASP20145.1"/>
    <property type="molecule type" value="Genomic_DNA"/>
</dbReference>
<evidence type="ECO:0000256" key="1">
    <source>
        <dbReference type="ARBA" id="ARBA00008791"/>
    </source>
</evidence>
<comment type="similarity">
    <text evidence="1">Belongs to the universal stress protein A family.</text>
</comment>
<dbReference type="InterPro" id="IPR006016">
    <property type="entry name" value="UspA"/>
</dbReference>
<keyword evidence="4" id="KW-1185">Reference proteome</keyword>